<protein>
    <submittedName>
        <fullName evidence="3">Uncharacterized protein</fullName>
    </submittedName>
</protein>
<feature type="transmembrane region" description="Helical" evidence="2">
    <location>
        <begin position="158"/>
        <end position="177"/>
    </location>
</feature>
<dbReference type="AlphaFoldDB" id="A0A136J8X8"/>
<keyword evidence="2" id="KW-0472">Membrane</keyword>
<dbReference type="EMBL" id="KQ964248">
    <property type="protein sequence ID" value="KXJ93516.1"/>
    <property type="molecule type" value="Genomic_DNA"/>
</dbReference>
<gene>
    <name evidence="3" type="ORF">Micbo1qcDRAFT_174568</name>
</gene>
<name>A0A136J8X8_9PEZI</name>
<feature type="transmembrane region" description="Helical" evidence="2">
    <location>
        <begin position="243"/>
        <end position="265"/>
    </location>
</feature>
<proteinExistence type="predicted"/>
<reference evidence="4" key="1">
    <citation type="submission" date="2016-02" db="EMBL/GenBank/DDBJ databases">
        <title>Draft genome sequence of Microdochium bolleyi, a fungal endophyte of beachgrass.</title>
        <authorList>
            <consortium name="DOE Joint Genome Institute"/>
            <person name="David A.S."/>
            <person name="May G."/>
            <person name="Haridas S."/>
            <person name="Lim J."/>
            <person name="Wang M."/>
            <person name="Labutti K."/>
            <person name="Lipzen A."/>
            <person name="Barry K."/>
            <person name="Grigoriev I.V."/>
        </authorList>
    </citation>
    <scope>NUCLEOTIDE SEQUENCE [LARGE SCALE GENOMIC DNA]</scope>
    <source>
        <strain evidence="4">J235TASD1</strain>
    </source>
</reference>
<evidence type="ECO:0000256" key="1">
    <source>
        <dbReference type="SAM" id="MobiDB-lite"/>
    </source>
</evidence>
<dbReference type="OrthoDB" id="10523709at2759"/>
<dbReference type="InParanoid" id="A0A136J8X8"/>
<evidence type="ECO:0000256" key="2">
    <source>
        <dbReference type="SAM" id="Phobius"/>
    </source>
</evidence>
<feature type="transmembrane region" description="Helical" evidence="2">
    <location>
        <begin position="198"/>
        <end position="223"/>
    </location>
</feature>
<feature type="transmembrane region" description="Helical" evidence="2">
    <location>
        <begin position="98"/>
        <end position="118"/>
    </location>
</feature>
<feature type="region of interest" description="Disordered" evidence="1">
    <location>
        <begin position="1"/>
        <end position="20"/>
    </location>
</feature>
<keyword evidence="4" id="KW-1185">Reference proteome</keyword>
<accession>A0A136J8X8</accession>
<dbReference type="Proteomes" id="UP000070501">
    <property type="component" value="Unassembled WGS sequence"/>
</dbReference>
<keyword evidence="2" id="KW-0812">Transmembrane</keyword>
<feature type="region of interest" description="Disordered" evidence="1">
    <location>
        <begin position="303"/>
        <end position="337"/>
    </location>
</feature>
<feature type="compositionally biased region" description="Low complexity" evidence="1">
    <location>
        <begin position="45"/>
        <end position="57"/>
    </location>
</feature>
<evidence type="ECO:0000313" key="3">
    <source>
        <dbReference type="EMBL" id="KXJ93516.1"/>
    </source>
</evidence>
<feature type="compositionally biased region" description="Basic residues" evidence="1">
    <location>
        <begin position="306"/>
        <end position="315"/>
    </location>
</feature>
<evidence type="ECO:0000313" key="4">
    <source>
        <dbReference type="Proteomes" id="UP000070501"/>
    </source>
</evidence>
<organism evidence="3 4">
    <name type="scientific">Microdochium bolleyi</name>
    <dbReference type="NCBI Taxonomy" id="196109"/>
    <lineage>
        <taxon>Eukaryota</taxon>
        <taxon>Fungi</taxon>
        <taxon>Dikarya</taxon>
        <taxon>Ascomycota</taxon>
        <taxon>Pezizomycotina</taxon>
        <taxon>Sordariomycetes</taxon>
        <taxon>Xylariomycetidae</taxon>
        <taxon>Xylariales</taxon>
        <taxon>Microdochiaceae</taxon>
        <taxon>Microdochium</taxon>
    </lineage>
</organism>
<feature type="region of interest" description="Disordered" evidence="1">
    <location>
        <begin position="25"/>
        <end position="78"/>
    </location>
</feature>
<sequence length="337" mass="37106">MPHAKGSARAWRGLTHAAPAKHCRRTSRDVCHGPPSRTSSSPRCAEAPRGHAAPPAARSQCRDPGRPRSAPEQHTGLSAKPHRVVRLRLLQSRPVLKAASDVLFVWLLDLIISVYSTISLDDNDDNNYYNDDHDDQSLGNAFNSPFIQSEHQDSHPRWILQILAAGAWAITCLIPAFTVPRATTSHDDDEAFGRRRTYLLTLWIGTAIGWFFFAAGIVIYIALIISGRRAAKKHGSSGRGCTVWISTILRAIGAIAGVALGAYYAHRRLRRIYPALALAFIFALTCVIAILFTLRRSNRGGVAAAHHGHHEKHGHRDGVPPTGHHQQPARGGWRSRF</sequence>
<keyword evidence="2" id="KW-1133">Transmembrane helix</keyword>
<feature type="transmembrane region" description="Helical" evidence="2">
    <location>
        <begin position="272"/>
        <end position="294"/>
    </location>
</feature>
<feature type="compositionally biased region" description="Basic and acidic residues" evidence="1">
    <location>
        <begin position="60"/>
        <end position="71"/>
    </location>
</feature>